<evidence type="ECO:0000313" key="3">
    <source>
        <dbReference type="EMBL" id="OHV38955.1"/>
    </source>
</evidence>
<evidence type="ECO:0000256" key="1">
    <source>
        <dbReference type="SAM" id="MobiDB-lite"/>
    </source>
</evidence>
<name>A0A1S1R0A5_9ACTN</name>
<dbReference type="PROSITE" id="PS50104">
    <property type="entry name" value="TIR"/>
    <property type="match status" value="1"/>
</dbReference>
<evidence type="ECO:0000259" key="2">
    <source>
        <dbReference type="PROSITE" id="PS50104"/>
    </source>
</evidence>
<dbReference type="InterPro" id="IPR000157">
    <property type="entry name" value="TIR_dom"/>
</dbReference>
<dbReference type="SUPFAM" id="SSF52200">
    <property type="entry name" value="Toll/Interleukin receptor TIR domain"/>
    <property type="match status" value="1"/>
</dbReference>
<dbReference type="AlphaFoldDB" id="A0A1S1R0A5"/>
<gene>
    <name evidence="3" type="ORF">CC117_02400</name>
</gene>
<reference evidence="4" key="1">
    <citation type="submission" date="2016-07" db="EMBL/GenBank/DDBJ databases">
        <title>Sequence Frankia sp. strain CcI1.17.</title>
        <authorList>
            <person name="Ghodhbane-Gtari F."/>
            <person name="Swanson E."/>
            <person name="Gueddou A."/>
            <person name="Morris K."/>
            <person name="Hezbri K."/>
            <person name="Ktari A."/>
            <person name="Nouioui I."/>
            <person name="Abebe-Akele F."/>
            <person name="Simpson S."/>
            <person name="Thomas K."/>
            <person name="Gtari M."/>
            <person name="Tisa L.S."/>
            <person name="Hurst S."/>
        </authorList>
    </citation>
    <scope>NUCLEOTIDE SEQUENCE [LARGE SCALE GENOMIC DNA]</scope>
    <source>
        <strain evidence="4">Cc1.17</strain>
    </source>
</reference>
<feature type="domain" description="TIR" evidence="2">
    <location>
        <begin position="9"/>
        <end position="146"/>
    </location>
</feature>
<accession>A0A1S1R0A5</accession>
<dbReference type="EMBL" id="MBLM01000108">
    <property type="protein sequence ID" value="OHV38955.1"/>
    <property type="molecule type" value="Genomic_DNA"/>
</dbReference>
<evidence type="ECO:0000313" key="4">
    <source>
        <dbReference type="Proteomes" id="UP000179627"/>
    </source>
</evidence>
<comment type="caution">
    <text evidence="3">The sequence shown here is derived from an EMBL/GenBank/DDBJ whole genome shotgun (WGS) entry which is preliminary data.</text>
</comment>
<sequence length="185" mass="19548">MGSSGGDGPRWDFHVSYAEADEGWARWIDWVLEGADFKVHLKARELVAGARAVQVLQEAIRLSRRTIVVLSSSYLASPRVQAHWQAAWDSDPAGTERALLPVRVEDVRAEGLLGGITYIDLVGLDAGTAGQRLLIDEVNASLTGRRARPSAPPPFPGSSPSLAAGPPFPGNGTRPPAGPSHPGGS</sequence>
<dbReference type="GO" id="GO:0007165">
    <property type="term" value="P:signal transduction"/>
    <property type="evidence" value="ECO:0007669"/>
    <property type="project" value="InterPro"/>
</dbReference>
<dbReference type="Proteomes" id="UP000179627">
    <property type="component" value="Unassembled WGS sequence"/>
</dbReference>
<dbReference type="InterPro" id="IPR035897">
    <property type="entry name" value="Toll_tir_struct_dom_sf"/>
</dbReference>
<keyword evidence="4" id="KW-1185">Reference proteome</keyword>
<proteinExistence type="predicted"/>
<feature type="region of interest" description="Disordered" evidence="1">
    <location>
        <begin position="144"/>
        <end position="185"/>
    </location>
</feature>
<dbReference type="Pfam" id="PF13676">
    <property type="entry name" value="TIR_2"/>
    <property type="match status" value="1"/>
</dbReference>
<dbReference type="Gene3D" id="3.40.50.10140">
    <property type="entry name" value="Toll/interleukin-1 receptor homology (TIR) domain"/>
    <property type="match status" value="1"/>
</dbReference>
<protein>
    <recommendedName>
        <fullName evidence="2">TIR domain-containing protein</fullName>
    </recommendedName>
</protein>
<dbReference type="SMART" id="SM00255">
    <property type="entry name" value="TIR"/>
    <property type="match status" value="1"/>
</dbReference>
<organism evidence="3 4">
    <name type="scientific">Parafrankia colletiae</name>
    <dbReference type="NCBI Taxonomy" id="573497"/>
    <lineage>
        <taxon>Bacteria</taxon>
        <taxon>Bacillati</taxon>
        <taxon>Actinomycetota</taxon>
        <taxon>Actinomycetes</taxon>
        <taxon>Frankiales</taxon>
        <taxon>Frankiaceae</taxon>
        <taxon>Parafrankia</taxon>
    </lineage>
</organism>